<dbReference type="Proteomes" id="UP001183414">
    <property type="component" value="Unassembled WGS sequence"/>
</dbReference>
<name>A0ABU2NYF0_9ACTN</name>
<gene>
    <name evidence="1" type="ORF">RM572_20890</name>
</gene>
<dbReference type="EMBL" id="JAVREQ010000020">
    <property type="protein sequence ID" value="MDT0381218.1"/>
    <property type="molecule type" value="Genomic_DNA"/>
</dbReference>
<evidence type="ECO:0008006" key="3">
    <source>
        <dbReference type="Google" id="ProtNLM"/>
    </source>
</evidence>
<dbReference type="RefSeq" id="WP_311674939.1">
    <property type="nucleotide sequence ID" value="NZ_JAVREQ010000020.1"/>
</dbReference>
<evidence type="ECO:0000313" key="1">
    <source>
        <dbReference type="EMBL" id="MDT0381218.1"/>
    </source>
</evidence>
<comment type="caution">
    <text evidence="1">The sequence shown here is derived from an EMBL/GenBank/DDBJ whole genome shotgun (WGS) entry which is preliminary data.</text>
</comment>
<evidence type="ECO:0000313" key="2">
    <source>
        <dbReference type="Proteomes" id="UP001183414"/>
    </source>
</evidence>
<protein>
    <recommendedName>
        <fullName evidence="3">PH domain-containing protein</fullName>
    </recommendedName>
</protein>
<proteinExistence type="predicted"/>
<keyword evidence="2" id="KW-1185">Reference proteome</keyword>
<sequence length="105" mass="11454">MGEADYVATGVRIGRLLRSLTRAGRVLVRNGRLELLTSYGREIDSAPLERVRISGGGWYGARRALATVDGTRYLLRLGLGHRDRLLHAVRTARAKDAAERGVLGG</sequence>
<organism evidence="1 2">
    <name type="scientific">Streptomyces hazeniae</name>
    <dbReference type="NCBI Taxonomy" id="3075538"/>
    <lineage>
        <taxon>Bacteria</taxon>
        <taxon>Bacillati</taxon>
        <taxon>Actinomycetota</taxon>
        <taxon>Actinomycetes</taxon>
        <taxon>Kitasatosporales</taxon>
        <taxon>Streptomycetaceae</taxon>
        <taxon>Streptomyces</taxon>
    </lineage>
</organism>
<accession>A0ABU2NYF0</accession>
<reference evidence="2" key="1">
    <citation type="submission" date="2023-07" db="EMBL/GenBank/DDBJ databases">
        <title>30 novel species of actinomycetes from the DSMZ collection.</title>
        <authorList>
            <person name="Nouioui I."/>
        </authorList>
    </citation>
    <scope>NUCLEOTIDE SEQUENCE [LARGE SCALE GENOMIC DNA]</scope>
    <source>
        <strain evidence="2">DSM 42041</strain>
    </source>
</reference>